<keyword evidence="1" id="KW-0732">Signal</keyword>
<dbReference type="InterPro" id="IPR036514">
    <property type="entry name" value="SGNH_hydro_sf"/>
</dbReference>
<dbReference type="Gene3D" id="3.40.50.1110">
    <property type="entry name" value="SGNH hydrolase"/>
    <property type="match status" value="1"/>
</dbReference>
<evidence type="ECO:0000313" key="4">
    <source>
        <dbReference type="Proteomes" id="UP001597297"/>
    </source>
</evidence>
<dbReference type="CDD" id="cd00229">
    <property type="entry name" value="SGNH_hydrolase"/>
    <property type="match status" value="1"/>
</dbReference>
<organism evidence="3 4">
    <name type="scientific">Rubritalea spongiae</name>
    <dbReference type="NCBI Taxonomy" id="430797"/>
    <lineage>
        <taxon>Bacteria</taxon>
        <taxon>Pseudomonadati</taxon>
        <taxon>Verrucomicrobiota</taxon>
        <taxon>Verrucomicrobiia</taxon>
        <taxon>Verrucomicrobiales</taxon>
        <taxon>Rubritaleaceae</taxon>
        <taxon>Rubritalea</taxon>
    </lineage>
</organism>
<feature type="chain" id="PRO_5045576356" evidence="1">
    <location>
        <begin position="23"/>
        <end position="248"/>
    </location>
</feature>
<evidence type="ECO:0000259" key="2">
    <source>
        <dbReference type="Pfam" id="PF13472"/>
    </source>
</evidence>
<dbReference type="PANTHER" id="PTHR30383:SF26">
    <property type="entry name" value="SGNH HYDROLASE-TYPE ESTERASE DOMAIN-CONTAINING PROTEIN"/>
    <property type="match status" value="1"/>
</dbReference>
<accession>A0ABW5E2P1</accession>
<sequence>MKAFRKLITIPLFLLSALVASSEFYTPKDDLESLQKNKKEDAALPNVLLLGDSISIGYTPTVVELLDGKANVSRPTNKARVNCGDTERGLKDLDKWLGDKKWDVIHFNWGLHDLCYRHPDAKVYGKRDKINGTVSVPVEKYQENLEQLVERLEKTGAILIWASTTRVPEGEAGRFVGDDVKYNAAAKQVMDKHEVTINDLHALTASFGPSLFSKPGDVHFSKAGSEQLAAQVASEISKALDKLNTPKE</sequence>
<evidence type="ECO:0000256" key="1">
    <source>
        <dbReference type="SAM" id="SignalP"/>
    </source>
</evidence>
<protein>
    <submittedName>
        <fullName evidence="3">GDSL-type esterase/lipase family protein</fullName>
    </submittedName>
</protein>
<keyword evidence="4" id="KW-1185">Reference proteome</keyword>
<gene>
    <name evidence="3" type="ORF">ACFSQZ_03560</name>
</gene>
<dbReference type="SUPFAM" id="SSF52266">
    <property type="entry name" value="SGNH hydrolase"/>
    <property type="match status" value="1"/>
</dbReference>
<dbReference type="Proteomes" id="UP001597297">
    <property type="component" value="Unassembled WGS sequence"/>
</dbReference>
<dbReference type="RefSeq" id="WP_377092767.1">
    <property type="nucleotide sequence ID" value="NZ_JBHSJM010000001.1"/>
</dbReference>
<comment type="caution">
    <text evidence="3">The sequence shown here is derived from an EMBL/GenBank/DDBJ whole genome shotgun (WGS) entry which is preliminary data.</text>
</comment>
<feature type="signal peptide" evidence="1">
    <location>
        <begin position="1"/>
        <end position="22"/>
    </location>
</feature>
<dbReference type="InterPro" id="IPR051532">
    <property type="entry name" value="Ester_Hydrolysis_Enzymes"/>
</dbReference>
<dbReference type="PANTHER" id="PTHR30383">
    <property type="entry name" value="THIOESTERASE 1/PROTEASE 1/LYSOPHOSPHOLIPASE L1"/>
    <property type="match status" value="1"/>
</dbReference>
<reference evidence="4" key="1">
    <citation type="journal article" date="2019" name="Int. J. Syst. Evol. Microbiol.">
        <title>The Global Catalogue of Microorganisms (GCM) 10K type strain sequencing project: providing services to taxonomists for standard genome sequencing and annotation.</title>
        <authorList>
            <consortium name="The Broad Institute Genomics Platform"/>
            <consortium name="The Broad Institute Genome Sequencing Center for Infectious Disease"/>
            <person name="Wu L."/>
            <person name="Ma J."/>
        </authorList>
    </citation>
    <scope>NUCLEOTIDE SEQUENCE [LARGE SCALE GENOMIC DNA]</scope>
    <source>
        <strain evidence="4">JCM 16545</strain>
    </source>
</reference>
<dbReference type="Pfam" id="PF13472">
    <property type="entry name" value="Lipase_GDSL_2"/>
    <property type="match status" value="1"/>
</dbReference>
<proteinExistence type="predicted"/>
<dbReference type="InterPro" id="IPR013830">
    <property type="entry name" value="SGNH_hydro"/>
</dbReference>
<name>A0ABW5E2P1_9BACT</name>
<evidence type="ECO:0000313" key="3">
    <source>
        <dbReference type="EMBL" id="MFD2275538.1"/>
    </source>
</evidence>
<dbReference type="EMBL" id="JBHUJC010000010">
    <property type="protein sequence ID" value="MFD2275538.1"/>
    <property type="molecule type" value="Genomic_DNA"/>
</dbReference>
<feature type="domain" description="SGNH hydrolase-type esterase" evidence="2">
    <location>
        <begin position="49"/>
        <end position="225"/>
    </location>
</feature>